<dbReference type="GO" id="GO:0016787">
    <property type="term" value="F:hydrolase activity"/>
    <property type="evidence" value="ECO:0007669"/>
    <property type="project" value="UniProtKB-KW"/>
</dbReference>
<comment type="caution">
    <text evidence="9">The sequence shown here is derived from an EMBL/GenBank/DDBJ whole genome shotgun (WGS) entry which is preliminary data.</text>
</comment>
<dbReference type="RefSeq" id="WP_191326068.1">
    <property type="nucleotide sequence ID" value="NZ_BMZP01000028.1"/>
</dbReference>
<sequence>MIEIATAEAIIADRLLGSPLARSLGLAIERIEQGMVQLTLPFAAANVTVRTVVHGGVIATMADVTAVATAVSCARNIPDGGATSSLSITYLAPAAGCDLVATGRSSRSGKRQHVVRVEIASDGGTPVAEALVTVVFS</sequence>
<dbReference type="InterPro" id="IPR003736">
    <property type="entry name" value="PAAI_dom"/>
</dbReference>
<comment type="similarity">
    <text evidence="4">Belongs to the YigI thioesterase family.</text>
</comment>
<evidence type="ECO:0000256" key="4">
    <source>
        <dbReference type="ARBA" id="ARBA00038381"/>
    </source>
</evidence>
<reference evidence="10" key="1">
    <citation type="journal article" date="2019" name="Int. J. Syst. Evol. Microbiol.">
        <title>The Global Catalogue of Microorganisms (GCM) 10K type strain sequencing project: providing services to taxonomists for standard genome sequencing and annotation.</title>
        <authorList>
            <consortium name="The Broad Institute Genomics Platform"/>
            <consortium name="The Broad Institute Genome Sequencing Center for Infectious Disease"/>
            <person name="Wu L."/>
            <person name="Ma J."/>
        </authorList>
    </citation>
    <scope>NUCLEOTIDE SEQUENCE [LARGE SCALE GENOMIC DNA]</scope>
    <source>
        <strain evidence="10">KCTC 42224</strain>
    </source>
</reference>
<dbReference type="Gene3D" id="3.10.129.10">
    <property type="entry name" value="Hotdog Thioesterase"/>
    <property type="match status" value="1"/>
</dbReference>
<dbReference type="InterPro" id="IPR006683">
    <property type="entry name" value="Thioestr_dom"/>
</dbReference>
<dbReference type="PANTHER" id="PTHR43240:SF20">
    <property type="entry name" value="MEDIUM_LONG-CHAIN ACYL-COA THIOESTERASE YIGI"/>
    <property type="match status" value="1"/>
</dbReference>
<dbReference type="PANTHER" id="PTHR43240">
    <property type="entry name" value="1,4-DIHYDROXY-2-NAPHTHOYL-COA THIOESTERASE 1"/>
    <property type="match status" value="1"/>
</dbReference>
<evidence type="ECO:0000256" key="6">
    <source>
        <dbReference type="ARBA" id="ARBA00040062"/>
    </source>
</evidence>
<evidence type="ECO:0000256" key="7">
    <source>
        <dbReference type="ARBA" id="ARBA00048062"/>
    </source>
</evidence>
<evidence type="ECO:0000259" key="8">
    <source>
        <dbReference type="Pfam" id="PF03061"/>
    </source>
</evidence>
<keyword evidence="10" id="KW-1185">Reference proteome</keyword>
<evidence type="ECO:0000256" key="5">
    <source>
        <dbReference type="ARBA" id="ARBA00038894"/>
    </source>
</evidence>
<organism evidence="9 10">
    <name type="scientific">Novosphingobium pokkalii</name>
    <dbReference type="NCBI Taxonomy" id="1770194"/>
    <lineage>
        <taxon>Bacteria</taxon>
        <taxon>Pseudomonadati</taxon>
        <taxon>Pseudomonadota</taxon>
        <taxon>Alphaproteobacteria</taxon>
        <taxon>Sphingomonadales</taxon>
        <taxon>Sphingomonadaceae</taxon>
        <taxon>Novosphingobium</taxon>
    </lineage>
</organism>
<name>A0ABV7V009_9SPHN</name>
<accession>A0ABV7V009</accession>
<comment type="catalytic activity">
    <reaction evidence="2">
        <text>a fatty acyl-CoA + H2O = a fatty acid + CoA + H(+)</text>
        <dbReference type="Rhea" id="RHEA:16781"/>
        <dbReference type="ChEBI" id="CHEBI:15377"/>
        <dbReference type="ChEBI" id="CHEBI:15378"/>
        <dbReference type="ChEBI" id="CHEBI:28868"/>
        <dbReference type="ChEBI" id="CHEBI:57287"/>
        <dbReference type="ChEBI" id="CHEBI:77636"/>
        <dbReference type="EC" id="3.1.2.20"/>
    </reaction>
</comment>
<protein>
    <recommendedName>
        <fullName evidence="6">Medium/long-chain acyl-CoA thioesterase YigI</fullName>
        <ecNumber evidence="5">3.1.2.20</ecNumber>
    </recommendedName>
</protein>
<keyword evidence="1 9" id="KW-0378">Hydrolase</keyword>
<evidence type="ECO:0000256" key="3">
    <source>
        <dbReference type="ARBA" id="ARBA00036002"/>
    </source>
</evidence>
<evidence type="ECO:0000313" key="9">
    <source>
        <dbReference type="EMBL" id="MFC3670212.1"/>
    </source>
</evidence>
<proteinExistence type="inferred from homology"/>
<evidence type="ECO:0000256" key="2">
    <source>
        <dbReference type="ARBA" id="ARBA00035880"/>
    </source>
</evidence>
<dbReference type="EC" id="3.1.2.20" evidence="5"/>
<comment type="catalytic activity">
    <reaction evidence="3">
        <text>a long-chain fatty acyl-CoA + H2O = a long-chain fatty acid + CoA + H(+)</text>
        <dbReference type="Rhea" id="RHEA:67680"/>
        <dbReference type="ChEBI" id="CHEBI:15377"/>
        <dbReference type="ChEBI" id="CHEBI:15378"/>
        <dbReference type="ChEBI" id="CHEBI:57287"/>
        <dbReference type="ChEBI" id="CHEBI:57560"/>
        <dbReference type="ChEBI" id="CHEBI:83139"/>
    </reaction>
</comment>
<dbReference type="SUPFAM" id="SSF54637">
    <property type="entry name" value="Thioesterase/thiol ester dehydrase-isomerase"/>
    <property type="match status" value="1"/>
</dbReference>
<evidence type="ECO:0000313" key="10">
    <source>
        <dbReference type="Proteomes" id="UP001595683"/>
    </source>
</evidence>
<dbReference type="Pfam" id="PF03061">
    <property type="entry name" value="4HBT"/>
    <property type="match status" value="1"/>
</dbReference>
<evidence type="ECO:0000256" key="1">
    <source>
        <dbReference type="ARBA" id="ARBA00022801"/>
    </source>
</evidence>
<dbReference type="Proteomes" id="UP001595683">
    <property type="component" value="Unassembled WGS sequence"/>
</dbReference>
<dbReference type="EMBL" id="JBHRYE010000004">
    <property type="protein sequence ID" value="MFC3670212.1"/>
    <property type="molecule type" value="Genomic_DNA"/>
</dbReference>
<comment type="catalytic activity">
    <reaction evidence="7">
        <text>a medium-chain fatty acyl-CoA + H2O = a medium-chain fatty acid + CoA + H(+)</text>
        <dbReference type="Rhea" id="RHEA:68184"/>
        <dbReference type="ChEBI" id="CHEBI:15377"/>
        <dbReference type="ChEBI" id="CHEBI:15378"/>
        <dbReference type="ChEBI" id="CHEBI:57287"/>
        <dbReference type="ChEBI" id="CHEBI:59558"/>
        <dbReference type="ChEBI" id="CHEBI:90546"/>
    </reaction>
</comment>
<gene>
    <name evidence="9" type="ORF">ACFOOT_02130</name>
</gene>
<dbReference type="CDD" id="cd03443">
    <property type="entry name" value="PaaI_thioesterase"/>
    <property type="match status" value="1"/>
</dbReference>
<dbReference type="InterPro" id="IPR029069">
    <property type="entry name" value="HotDog_dom_sf"/>
</dbReference>
<dbReference type="NCBIfam" id="TIGR00369">
    <property type="entry name" value="unchar_dom_1"/>
    <property type="match status" value="1"/>
</dbReference>
<feature type="domain" description="Thioesterase" evidence="8">
    <location>
        <begin position="52"/>
        <end position="126"/>
    </location>
</feature>